<feature type="domain" description="Rhamnogalacturonase A/B/Epimerase-like pectate lyase" evidence="1">
    <location>
        <begin position="22"/>
        <end position="88"/>
    </location>
</feature>
<proteinExistence type="predicted"/>
<accession>A0A6P8BDE9</accession>
<evidence type="ECO:0000259" key="1">
    <source>
        <dbReference type="Pfam" id="PF12708"/>
    </source>
</evidence>
<evidence type="ECO:0000313" key="2">
    <source>
        <dbReference type="Proteomes" id="UP000515153"/>
    </source>
</evidence>
<dbReference type="AlphaFoldDB" id="A0A6P8BDE9"/>
<reference evidence="3" key="1">
    <citation type="journal article" date="2019" name="Mol. Biol. Evol.">
        <title>Blast fungal genomes show frequent chromosomal changes, gene gains and losses, and effector gene turnover.</title>
        <authorList>
            <person name="Gomez Luciano L.B."/>
            <person name="Jason Tsai I."/>
            <person name="Chuma I."/>
            <person name="Tosa Y."/>
            <person name="Chen Y.H."/>
            <person name="Li J.Y."/>
            <person name="Li M.Y."/>
            <person name="Jade Lu M.Y."/>
            <person name="Nakayashiki H."/>
            <person name="Li W.H."/>
        </authorList>
    </citation>
    <scope>NUCLEOTIDE SEQUENCE</scope>
    <source>
        <strain evidence="3">NI907</strain>
    </source>
</reference>
<protein>
    <recommendedName>
        <fullName evidence="1">Rhamnogalacturonase A/B/Epimerase-like pectate lyase domain-containing protein</fullName>
    </recommendedName>
</protein>
<dbReference type="InterPro" id="IPR024535">
    <property type="entry name" value="RHGA/B-epi-like_pectate_lyase"/>
</dbReference>
<organism evidence="2 3">
    <name type="scientific">Pyricularia grisea</name>
    <name type="common">Crabgrass-specific blast fungus</name>
    <name type="synonym">Magnaporthe grisea</name>
    <dbReference type="NCBI Taxonomy" id="148305"/>
    <lineage>
        <taxon>Eukaryota</taxon>
        <taxon>Fungi</taxon>
        <taxon>Dikarya</taxon>
        <taxon>Ascomycota</taxon>
        <taxon>Pezizomycotina</taxon>
        <taxon>Sordariomycetes</taxon>
        <taxon>Sordariomycetidae</taxon>
        <taxon>Magnaporthales</taxon>
        <taxon>Pyriculariaceae</taxon>
        <taxon>Pyricularia</taxon>
    </lineage>
</organism>
<evidence type="ECO:0000313" key="3">
    <source>
        <dbReference type="RefSeq" id="XP_030985200.1"/>
    </source>
</evidence>
<gene>
    <name evidence="3" type="ORF">PgNI_03442</name>
</gene>
<dbReference type="Proteomes" id="UP000515153">
    <property type="component" value="Unplaced"/>
</dbReference>
<dbReference type="Pfam" id="PF12708">
    <property type="entry name" value="Pect-lyase_RHGA_epim"/>
    <property type="match status" value="1"/>
</dbReference>
<reference evidence="3" key="2">
    <citation type="submission" date="2019-10" db="EMBL/GenBank/DDBJ databases">
        <authorList>
            <consortium name="NCBI Genome Project"/>
        </authorList>
    </citation>
    <scope>NUCLEOTIDE SEQUENCE</scope>
    <source>
        <strain evidence="3">NI907</strain>
    </source>
</reference>
<dbReference type="RefSeq" id="XP_030985200.1">
    <property type="nucleotide sequence ID" value="XM_031123497.1"/>
</dbReference>
<reference evidence="3" key="3">
    <citation type="submission" date="2025-08" db="UniProtKB">
        <authorList>
            <consortium name="RefSeq"/>
        </authorList>
    </citation>
    <scope>IDENTIFICATION</scope>
    <source>
        <strain evidence="3">NI907</strain>
    </source>
</reference>
<dbReference type="Gene3D" id="2.160.20.10">
    <property type="entry name" value="Single-stranded right-handed beta-helix, Pectin lyase-like"/>
    <property type="match status" value="1"/>
</dbReference>
<keyword evidence="2" id="KW-1185">Reference proteome</keyword>
<dbReference type="InterPro" id="IPR012334">
    <property type="entry name" value="Pectin_lyas_fold"/>
</dbReference>
<sequence length="88" mass="10317">MPIAAMWCRQRNRKTRRERWLSSSFVGLGVFTSNKYIDDNSGWYLITAKFWRSIRNFKIDSPLTDPTAFVCGIYWQAAQASSLENIEF</sequence>
<name>A0A6P8BDE9_PYRGI</name>
<dbReference type="GeneID" id="41958407"/>
<dbReference type="KEGG" id="pgri:PgNI_03442"/>